<sequence>MSIRSKSRVPLGSSSSSASSVPSSSSNVTAGTSQRSPGLIYRNAKKSNTSNEEFKLLLLKKGSRSDSSYRMSATEILKSPILPKPLGEFSSESPQSPDDTHQGAPGAEALSPLSPCSPRVNAEGFSSKNFATSASARVGRSRVPPVASSSRYSVRCRLYNTPMQAISEGETENSDGSPHDDRSSQSST</sequence>
<dbReference type="Pfam" id="PF15273">
    <property type="entry name" value="NHS"/>
    <property type="match status" value="1"/>
</dbReference>
<feature type="compositionally biased region" description="Low complexity" evidence="1">
    <location>
        <begin position="135"/>
        <end position="155"/>
    </location>
</feature>
<dbReference type="PANTHER" id="PTHR23039:SF5">
    <property type="entry name" value="ACTIN REMODELING REGULATOR NHS"/>
    <property type="match status" value="1"/>
</dbReference>
<accession>G3HKK2</accession>
<dbReference type="InterPro" id="IPR024845">
    <property type="entry name" value="NHS-like"/>
</dbReference>
<feature type="compositionally biased region" description="Low complexity" evidence="1">
    <location>
        <begin position="8"/>
        <end position="26"/>
    </location>
</feature>
<reference evidence="3" key="1">
    <citation type="journal article" date="2011" name="Nat. Biotechnol.">
        <title>The genomic sequence of the Chinese hamster ovary (CHO)-K1 cell line.</title>
        <authorList>
            <person name="Xu X."/>
            <person name="Nagarajan H."/>
            <person name="Lewis N.E."/>
            <person name="Pan S."/>
            <person name="Cai Z."/>
            <person name="Liu X."/>
            <person name="Chen W."/>
            <person name="Xie M."/>
            <person name="Wang W."/>
            <person name="Hammond S."/>
            <person name="Andersen M.R."/>
            <person name="Neff N."/>
            <person name="Passarelli B."/>
            <person name="Koh W."/>
            <person name="Fan H.C."/>
            <person name="Wang J."/>
            <person name="Gui Y."/>
            <person name="Lee K.H."/>
            <person name="Betenbaugh M.J."/>
            <person name="Quake S.R."/>
            <person name="Famili I."/>
            <person name="Palsson B.O."/>
            <person name="Wang J."/>
        </authorList>
    </citation>
    <scope>NUCLEOTIDE SEQUENCE [LARGE SCALE GENOMIC DNA]</scope>
    <source>
        <strain evidence="3">CHO K1 cell line</strain>
    </source>
</reference>
<organism evidence="2 3">
    <name type="scientific">Cricetulus griseus</name>
    <name type="common">Chinese hamster</name>
    <name type="synonym">Cricetulus barabensis griseus</name>
    <dbReference type="NCBI Taxonomy" id="10029"/>
    <lineage>
        <taxon>Eukaryota</taxon>
        <taxon>Metazoa</taxon>
        <taxon>Chordata</taxon>
        <taxon>Craniata</taxon>
        <taxon>Vertebrata</taxon>
        <taxon>Euteleostomi</taxon>
        <taxon>Mammalia</taxon>
        <taxon>Eutheria</taxon>
        <taxon>Euarchontoglires</taxon>
        <taxon>Glires</taxon>
        <taxon>Rodentia</taxon>
        <taxon>Myomorpha</taxon>
        <taxon>Muroidea</taxon>
        <taxon>Cricetidae</taxon>
        <taxon>Cricetinae</taxon>
        <taxon>Cricetulus</taxon>
    </lineage>
</organism>
<evidence type="ECO:0000313" key="3">
    <source>
        <dbReference type="Proteomes" id="UP000001075"/>
    </source>
</evidence>
<feature type="compositionally biased region" description="Polar residues" evidence="1">
    <location>
        <begin position="27"/>
        <end position="36"/>
    </location>
</feature>
<feature type="region of interest" description="Disordered" evidence="1">
    <location>
        <begin position="1"/>
        <end position="46"/>
    </location>
</feature>
<dbReference type="GO" id="GO:0002088">
    <property type="term" value="P:lens development in camera-type eye"/>
    <property type="evidence" value="ECO:0007669"/>
    <property type="project" value="TreeGrafter"/>
</dbReference>
<proteinExistence type="predicted"/>
<dbReference type="GO" id="GO:0030154">
    <property type="term" value="P:cell differentiation"/>
    <property type="evidence" value="ECO:0007669"/>
    <property type="project" value="TreeGrafter"/>
</dbReference>
<dbReference type="InParanoid" id="G3HKK2"/>
<dbReference type="STRING" id="10029.G3HKK2"/>
<feature type="region of interest" description="Disordered" evidence="1">
    <location>
        <begin position="63"/>
        <end position="188"/>
    </location>
</feature>
<gene>
    <name evidence="2" type="ORF">I79_011231</name>
</gene>
<feature type="compositionally biased region" description="Basic and acidic residues" evidence="1">
    <location>
        <begin position="177"/>
        <end position="188"/>
    </location>
</feature>
<protein>
    <submittedName>
        <fullName evidence="2">Nance-Horan syndrome protein</fullName>
    </submittedName>
</protein>
<dbReference type="PaxDb" id="10029-XP_007618288.1"/>
<dbReference type="eggNOG" id="ENOG502QSCT">
    <property type="taxonomic scope" value="Eukaryota"/>
</dbReference>
<feature type="compositionally biased region" description="Polar residues" evidence="1">
    <location>
        <begin position="124"/>
        <end position="134"/>
    </location>
</feature>
<dbReference type="AlphaFoldDB" id="G3HKK2"/>
<evidence type="ECO:0000313" key="2">
    <source>
        <dbReference type="EMBL" id="EGW08842.1"/>
    </source>
</evidence>
<evidence type="ECO:0000256" key="1">
    <source>
        <dbReference type="SAM" id="MobiDB-lite"/>
    </source>
</evidence>
<dbReference type="EMBL" id="JH000465">
    <property type="protein sequence ID" value="EGW08842.1"/>
    <property type="molecule type" value="Genomic_DNA"/>
</dbReference>
<dbReference type="PANTHER" id="PTHR23039">
    <property type="entry name" value="NANCE-HORAN SYNDROME PROTEIN"/>
    <property type="match status" value="1"/>
</dbReference>
<dbReference type="Proteomes" id="UP000001075">
    <property type="component" value="Unassembled WGS sequence"/>
</dbReference>
<name>G3HKK2_CRIGR</name>